<evidence type="ECO:0000313" key="4">
    <source>
        <dbReference type="EMBL" id="MFD1484889.1"/>
    </source>
</evidence>
<feature type="domain" description="HTH tetR-type" evidence="3">
    <location>
        <begin position="11"/>
        <end position="71"/>
    </location>
</feature>
<proteinExistence type="predicted"/>
<dbReference type="InterPro" id="IPR050624">
    <property type="entry name" value="HTH-type_Tx_Regulator"/>
</dbReference>
<comment type="caution">
    <text evidence="4">The sequence shown here is derived from an EMBL/GenBank/DDBJ whole genome shotgun (WGS) entry which is preliminary data.</text>
</comment>
<evidence type="ECO:0000256" key="1">
    <source>
        <dbReference type="ARBA" id="ARBA00023125"/>
    </source>
</evidence>
<gene>
    <name evidence="4" type="ORF">ACFQ5J_06575</name>
</gene>
<feature type="DNA-binding region" description="H-T-H motif" evidence="2">
    <location>
        <begin position="34"/>
        <end position="53"/>
    </location>
</feature>
<dbReference type="Pfam" id="PF17924">
    <property type="entry name" value="TetR_C_19"/>
    <property type="match status" value="1"/>
</dbReference>
<evidence type="ECO:0000256" key="2">
    <source>
        <dbReference type="PROSITE-ProRule" id="PRU00335"/>
    </source>
</evidence>
<evidence type="ECO:0000259" key="3">
    <source>
        <dbReference type="PROSITE" id="PS50977"/>
    </source>
</evidence>
<dbReference type="Pfam" id="PF00440">
    <property type="entry name" value="TetR_N"/>
    <property type="match status" value="1"/>
</dbReference>
<dbReference type="Proteomes" id="UP001597252">
    <property type="component" value="Unassembled WGS sequence"/>
</dbReference>
<accession>A0ABW4E5K7</accession>
<dbReference type="PANTHER" id="PTHR43479">
    <property type="entry name" value="ACREF/ENVCD OPERON REPRESSOR-RELATED"/>
    <property type="match status" value="1"/>
</dbReference>
<name>A0ABW4E5K7_9LACO</name>
<reference evidence="5" key="1">
    <citation type="journal article" date="2019" name="Int. J. Syst. Evol. Microbiol.">
        <title>The Global Catalogue of Microorganisms (GCM) 10K type strain sequencing project: providing services to taxonomists for standard genome sequencing and annotation.</title>
        <authorList>
            <consortium name="The Broad Institute Genomics Platform"/>
            <consortium name="The Broad Institute Genome Sequencing Center for Infectious Disease"/>
            <person name="Wu L."/>
            <person name="Ma J."/>
        </authorList>
    </citation>
    <scope>NUCLEOTIDE SEQUENCE [LARGE SCALE GENOMIC DNA]</scope>
    <source>
        <strain evidence="5">CCM 8903</strain>
    </source>
</reference>
<dbReference type="PROSITE" id="PS50977">
    <property type="entry name" value="HTH_TETR_2"/>
    <property type="match status" value="1"/>
</dbReference>
<keyword evidence="1 2" id="KW-0238">DNA-binding</keyword>
<dbReference type="SUPFAM" id="SSF46689">
    <property type="entry name" value="Homeodomain-like"/>
    <property type="match status" value="1"/>
</dbReference>
<dbReference type="InterPro" id="IPR009057">
    <property type="entry name" value="Homeodomain-like_sf"/>
</dbReference>
<dbReference type="Gene3D" id="1.10.357.10">
    <property type="entry name" value="Tetracycline Repressor, domain 2"/>
    <property type="match status" value="1"/>
</dbReference>
<organism evidence="4 5">
    <name type="scientific">Lacticaseibacillus baoqingensis</name>
    <dbReference type="NCBI Taxonomy" id="2486013"/>
    <lineage>
        <taxon>Bacteria</taxon>
        <taxon>Bacillati</taxon>
        <taxon>Bacillota</taxon>
        <taxon>Bacilli</taxon>
        <taxon>Lactobacillales</taxon>
        <taxon>Lactobacillaceae</taxon>
        <taxon>Lacticaseibacillus</taxon>
    </lineage>
</organism>
<protein>
    <submittedName>
        <fullName evidence="4">TetR family transcriptional regulator</fullName>
    </submittedName>
</protein>
<evidence type="ECO:0000313" key="5">
    <source>
        <dbReference type="Proteomes" id="UP001597252"/>
    </source>
</evidence>
<dbReference type="InterPro" id="IPR001647">
    <property type="entry name" value="HTH_TetR"/>
</dbReference>
<dbReference type="RefSeq" id="WP_125754073.1">
    <property type="nucleotide sequence ID" value="NZ_JBHTON010000017.1"/>
</dbReference>
<keyword evidence="5" id="KW-1185">Reference proteome</keyword>
<dbReference type="PANTHER" id="PTHR43479:SF11">
    <property type="entry name" value="ACREF_ENVCD OPERON REPRESSOR-RELATED"/>
    <property type="match status" value="1"/>
</dbReference>
<sequence>MPKPTFFRLPDEKRQRLVTAAYAEFTRAPFAEASISNIIKDAGIPRGSFYQYFEDKSDVFFYLLDRMRQSTKTWMKDTIDAQAGDFYAAIAEVFDHVINDLVDGPYAPFYRNVFMYMDFHSASKMSPVHPPKPPQGKGELVGYLVAHVDRSRLLLQSDEDLQLLIRMVMGLFMQTLGYYYNRLSQGEQIPITELKRRLAQELEWLQHGTVKKEEQHD</sequence>
<dbReference type="EMBL" id="JBHTON010000017">
    <property type="protein sequence ID" value="MFD1484889.1"/>
    <property type="molecule type" value="Genomic_DNA"/>
</dbReference>